<evidence type="ECO:0000256" key="2">
    <source>
        <dbReference type="SAM" id="MobiDB-lite"/>
    </source>
</evidence>
<gene>
    <name evidence="4" type="ORF">GEU84_020740</name>
</gene>
<accession>A0A8X8KR06</accession>
<feature type="non-terminal residue" evidence="4">
    <location>
        <position position="275"/>
    </location>
</feature>
<dbReference type="Pfam" id="PF01510">
    <property type="entry name" value="Amidase_2"/>
    <property type="match status" value="1"/>
</dbReference>
<evidence type="ECO:0000259" key="3">
    <source>
        <dbReference type="SMART" id="SM00701"/>
    </source>
</evidence>
<dbReference type="Proteomes" id="UP000484076">
    <property type="component" value="Unassembled WGS sequence"/>
</dbReference>
<name>A0A8X8KR06_9RHOB</name>
<dbReference type="EMBL" id="WHUT02000025">
    <property type="protein sequence ID" value="NUB46815.1"/>
    <property type="molecule type" value="Genomic_DNA"/>
</dbReference>
<reference evidence="4" key="1">
    <citation type="submission" date="2020-05" db="EMBL/GenBank/DDBJ databases">
        <title>Fertoebacter nigrum gen. nov., sp. nov., a new member of the family Rhodobacteraceae.</title>
        <authorList>
            <person name="Szuroczki S."/>
            <person name="Abbaszade G."/>
            <person name="Buni D."/>
            <person name="Schumann P."/>
            <person name="Toth E."/>
        </authorList>
    </citation>
    <scope>NUCLEOTIDE SEQUENCE</scope>
    <source>
        <strain evidence="4">RG-N-1a</strain>
    </source>
</reference>
<feature type="region of interest" description="Disordered" evidence="2">
    <location>
        <begin position="23"/>
        <end position="60"/>
    </location>
</feature>
<protein>
    <submittedName>
        <fullName evidence="4">N-acetylmuramoyl-L-alanine amidase</fullName>
    </submittedName>
</protein>
<dbReference type="AlphaFoldDB" id="A0A8X8KR06"/>
<dbReference type="GO" id="GO:0008745">
    <property type="term" value="F:N-acetylmuramoyl-L-alanine amidase activity"/>
    <property type="evidence" value="ECO:0007669"/>
    <property type="project" value="InterPro"/>
</dbReference>
<dbReference type="InterPro" id="IPR002502">
    <property type="entry name" value="Amidase_domain"/>
</dbReference>
<dbReference type="SUPFAM" id="SSF55846">
    <property type="entry name" value="N-acetylmuramoyl-L-alanine amidase-like"/>
    <property type="match status" value="1"/>
</dbReference>
<dbReference type="InterPro" id="IPR015510">
    <property type="entry name" value="PGRP"/>
</dbReference>
<comment type="caution">
    <text evidence="4">The sequence shown here is derived from an EMBL/GenBank/DDBJ whole genome shotgun (WGS) entry which is preliminary data.</text>
</comment>
<dbReference type="CDD" id="cd06583">
    <property type="entry name" value="PGRP"/>
    <property type="match status" value="1"/>
</dbReference>
<dbReference type="GO" id="GO:0008270">
    <property type="term" value="F:zinc ion binding"/>
    <property type="evidence" value="ECO:0007669"/>
    <property type="project" value="InterPro"/>
</dbReference>
<evidence type="ECO:0000313" key="5">
    <source>
        <dbReference type="Proteomes" id="UP000484076"/>
    </source>
</evidence>
<dbReference type="PANTHER" id="PTHR11022:SF41">
    <property type="entry name" value="PEPTIDOGLYCAN-RECOGNITION PROTEIN LC-RELATED"/>
    <property type="match status" value="1"/>
</dbReference>
<organism evidence="4 5">
    <name type="scientific">Fertoeibacter niger</name>
    <dbReference type="NCBI Taxonomy" id="2656921"/>
    <lineage>
        <taxon>Bacteria</taxon>
        <taxon>Pseudomonadati</taxon>
        <taxon>Pseudomonadota</taxon>
        <taxon>Alphaproteobacteria</taxon>
        <taxon>Rhodobacterales</taxon>
        <taxon>Paracoccaceae</taxon>
        <taxon>Fertoeibacter</taxon>
    </lineage>
</organism>
<keyword evidence="5" id="KW-1185">Reference proteome</keyword>
<dbReference type="InterPro" id="IPR036505">
    <property type="entry name" value="Amidase/PGRP_sf"/>
</dbReference>
<comment type="similarity">
    <text evidence="1">Belongs to the N-acetylmuramoyl-L-alanine amidase 2 family.</text>
</comment>
<dbReference type="InterPro" id="IPR006619">
    <property type="entry name" value="PGRP_domain_met/bac"/>
</dbReference>
<evidence type="ECO:0000256" key="1">
    <source>
        <dbReference type="ARBA" id="ARBA00007553"/>
    </source>
</evidence>
<feature type="domain" description="Peptidoglycan recognition protein family" evidence="3">
    <location>
        <begin position="96"/>
        <end position="229"/>
    </location>
</feature>
<proteinExistence type="inferred from homology"/>
<feature type="region of interest" description="Disordered" evidence="2">
    <location>
        <begin position="75"/>
        <end position="101"/>
    </location>
</feature>
<dbReference type="SMART" id="SM00701">
    <property type="entry name" value="PGRP"/>
    <property type="match status" value="1"/>
</dbReference>
<dbReference type="GO" id="GO:0009253">
    <property type="term" value="P:peptidoglycan catabolic process"/>
    <property type="evidence" value="ECO:0007669"/>
    <property type="project" value="InterPro"/>
</dbReference>
<sequence length="275" mass="30232">MDRRAVPGACRRGLCHEGRAGTGQARAVGGADGGLHRQPRRRADRAKLGPRFPRAGGDDRRRLFLAPSGAVLPAPCRSGRGAQHHDCRQAGGPGVAARPPRKGRQMIYQGNARYPVHEAIIHSSDTRPGWLEAAGSQAKLKGIRRWHVQENGWKDVGYHWLIDRDGTLLCGRLPGVIGAHVAGRNAGTLGICLIGGFGSKPTDRFAQHFTPVQDLRLRGLLATIRRMTDLRYIVRPEQITQAALTIRWRRSGALMPQTTAIIQASQSLRWARIFR</sequence>
<evidence type="ECO:0000313" key="4">
    <source>
        <dbReference type="EMBL" id="NUB46815.1"/>
    </source>
</evidence>
<dbReference type="PANTHER" id="PTHR11022">
    <property type="entry name" value="PEPTIDOGLYCAN RECOGNITION PROTEIN"/>
    <property type="match status" value="1"/>
</dbReference>
<dbReference type="Gene3D" id="3.40.80.10">
    <property type="entry name" value="Peptidoglycan recognition protein-like"/>
    <property type="match status" value="1"/>
</dbReference>